<sequence>MAGRLQQLLPPSQWKGRHAISLQRKNVRRTARRRPHRRLSLDVPSRQTAGGLAVTRAVHHSAIVTTDVEASLRFWRDGLGLVQALDHTFTGDWPTLFGVDTDVLRSVFLGDPAHPDSGIVELVQFEGVDGAPAGSGAAPRPGFFLLSLERDVEATLATLAELGFTDGVRRISMPGPRGATVAMAVITAPDGVRVELIGAPT</sequence>
<gene>
    <name evidence="2" type="ORF">EAH80_22455</name>
</gene>
<feature type="domain" description="Glyoxalase/fosfomycin resistance/dioxygenase" evidence="1">
    <location>
        <begin position="58"/>
        <end position="196"/>
    </location>
</feature>
<accession>A0A502E383</accession>
<evidence type="ECO:0000313" key="3">
    <source>
        <dbReference type="Proteomes" id="UP000320095"/>
    </source>
</evidence>
<dbReference type="Pfam" id="PF00903">
    <property type="entry name" value="Glyoxalase"/>
    <property type="match status" value="1"/>
</dbReference>
<comment type="caution">
    <text evidence="2">The sequence shown here is derived from an EMBL/GenBank/DDBJ whole genome shotgun (WGS) entry which is preliminary data.</text>
</comment>
<dbReference type="AlphaFoldDB" id="A0A502E383"/>
<name>A0A502E383_9MYCO</name>
<evidence type="ECO:0000313" key="2">
    <source>
        <dbReference type="EMBL" id="TPG31784.1"/>
    </source>
</evidence>
<dbReference type="InterPro" id="IPR029068">
    <property type="entry name" value="Glyas_Bleomycin-R_OHBP_Dase"/>
</dbReference>
<dbReference type="EMBL" id="RCZG01000011">
    <property type="protein sequence ID" value="TPG31784.1"/>
    <property type="molecule type" value="Genomic_DNA"/>
</dbReference>
<dbReference type="SUPFAM" id="SSF54593">
    <property type="entry name" value="Glyoxalase/Bleomycin resistance protein/Dihydroxybiphenyl dioxygenase"/>
    <property type="match status" value="1"/>
</dbReference>
<keyword evidence="3" id="KW-1185">Reference proteome</keyword>
<dbReference type="Gene3D" id="3.10.180.10">
    <property type="entry name" value="2,3-Dihydroxybiphenyl 1,2-Dioxygenase, domain 1"/>
    <property type="match status" value="1"/>
</dbReference>
<reference evidence="2 3" key="1">
    <citation type="journal article" date="2019" name="Environ. Microbiol.">
        <title>Species interactions and distinct microbial communities in high Arctic permafrost affected cryosols are associated with the CH4 and CO2 gas fluxes.</title>
        <authorList>
            <person name="Altshuler I."/>
            <person name="Hamel J."/>
            <person name="Turney S."/>
            <person name="Magnuson E."/>
            <person name="Levesque R."/>
            <person name="Greer C."/>
            <person name="Whyte L.G."/>
        </authorList>
    </citation>
    <scope>NUCLEOTIDE SEQUENCE [LARGE SCALE GENOMIC DNA]</scope>
    <source>
        <strain evidence="2 3">S5.20</strain>
    </source>
</reference>
<evidence type="ECO:0000259" key="1">
    <source>
        <dbReference type="Pfam" id="PF00903"/>
    </source>
</evidence>
<dbReference type="InterPro" id="IPR004360">
    <property type="entry name" value="Glyas_Fos-R_dOase_dom"/>
</dbReference>
<dbReference type="Proteomes" id="UP000320095">
    <property type="component" value="Unassembled WGS sequence"/>
</dbReference>
<organism evidence="2 3">
    <name type="scientific">Mycolicibacterium hodleri</name>
    <dbReference type="NCBI Taxonomy" id="49897"/>
    <lineage>
        <taxon>Bacteria</taxon>
        <taxon>Bacillati</taxon>
        <taxon>Actinomycetota</taxon>
        <taxon>Actinomycetes</taxon>
        <taxon>Mycobacteriales</taxon>
        <taxon>Mycobacteriaceae</taxon>
        <taxon>Mycolicibacterium</taxon>
    </lineage>
</organism>
<protein>
    <submittedName>
        <fullName evidence="2">VOC family protein</fullName>
    </submittedName>
</protein>
<proteinExistence type="predicted"/>